<sequence length="371" mass="42171">MRRRCLKEPQKYCCPRCNIQYCSVACYKSTKHSQCSESFYKDCVMQEMALQSANQNSQQRCGTLDDIPGLSDDIKRMYAILKRMESHESNGSDIGDFDIEDFDSDDDEELTELDLTTRLSGIDLDNADAIWSKLTSDEKHEFEKIAASGDVMNLLPPYEAWWTKGKKLIEEISDTQNASSKPPEILKTIVNFDLISSKPPADCVKHNLKNVLAAYALSVRFFNGEHVTSTHEFTNYFVSVCANVKLNFNFDDDDIAIESVVHSCRNEGLAVEASQVKLLHEDVQQITKSSSFVLAALSDIHRSMTQAKRSKFVNKSSNEKSEFSRKFFDYEIVNFQNLDKTKLNASIKKVEYYLALVAKYKDTVFSMGSEI</sequence>
<dbReference type="OrthoDB" id="10248551at2759"/>
<dbReference type="CDD" id="cd23024">
    <property type="entry name" value="zf-HIT_ZNHIT2-3"/>
    <property type="match status" value="1"/>
</dbReference>
<evidence type="ECO:0000313" key="4">
    <source>
        <dbReference type="Proteomes" id="UP001151699"/>
    </source>
</evidence>
<name>A0A9Q0RWP5_9DIPT</name>
<dbReference type="Proteomes" id="UP001151699">
    <property type="component" value="Chromosome C"/>
</dbReference>
<keyword evidence="4" id="KW-1185">Reference proteome</keyword>
<feature type="domain" description="HIT-type" evidence="2">
    <location>
        <begin position="2"/>
        <end position="35"/>
    </location>
</feature>
<keyword evidence="1" id="KW-0479">Metal-binding</keyword>
<dbReference type="PANTHER" id="PTHR15555">
    <property type="entry name" value="ZINC FINGER HIT DOMAIN CONTAINING PROTEIN 2 PROTEIN FON -RELATED"/>
    <property type="match status" value="1"/>
</dbReference>
<dbReference type="Gene3D" id="3.30.60.190">
    <property type="match status" value="1"/>
</dbReference>
<gene>
    <name evidence="3" type="primary">ZNHIT2</name>
    <name evidence="3" type="ORF">Bhyg_13666</name>
</gene>
<dbReference type="InterPro" id="IPR007529">
    <property type="entry name" value="Znf_HIT"/>
</dbReference>
<dbReference type="PROSITE" id="PS51083">
    <property type="entry name" value="ZF_HIT"/>
    <property type="match status" value="1"/>
</dbReference>
<evidence type="ECO:0000256" key="1">
    <source>
        <dbReference type="PROSITE-ProRule" id="PRU00453"/>
    </source>
</evidence>
<keyword evidence="1" id="KW-0862">Zinc</keyword>
<dbReference type="SUPFAM" id="SSF144232">
    <property type="entry name" value="HIT/MYND zinc finger-like"/>
    <property type="match status" value="1"/>
</dbReference>
<accession>A0A9Q0RWP5</accession>
<dbReference type="GO" id="GO:0008270">
    <property type="term" value="F:zinc ion binding"/>
    <property type="evidence" value="ECO:0007669"/>
    <property type="project" value="UniProtKB-UniRule"/>
</dbReference>
<dbReference type="EMBL" id="WJQU01000004">
    <property type="protein sequence ID" value="KAJ6635083.1"/>
    <property type="molecule type" value="Genomic_DNA"/>
</dbReference>
<dbReference type="AlphaFoldDB" id="A0A9Q0RWP5"/>
<reference evidence="3" key="1">
    <citation type="submission" date="2022-07" db="EMBL/GenBank/DDBJ databases">
        <authorList>
            <person name="Trinca V."/>
            <person name="Uliana J.V.C."/>
            <person name="Torres T.T."/>
            <person name="Ward R.J."/>
            <person name="Monesi N."/>
        </authorList>
    </citation>
    <scope>NUCLEOTIDE SEQUENCE</scope>
    <source>
        <strain evidence="3">HSMRA1968</strain>
        <tissue evidence="3">Whole embryos</tissue>
    </source>
</reference>
<keyword evidence="1" id="KW-0863">Zinc-finger</keyword>
<dbReference type="InterPro" id="IPR039646">
    <property type="entry name" value="ZNHIT2"/>
</dbReference>
<protein>
    <submittedName>
        <fullName evidence="3">Zinc finger HIT domain-containing protein 2</fullName>
    </submittedName>
</protein>
<comment type="caution">
    <text evidence="3">The sequence shown here is derived from an EMBL/GenBank/DDBJ whole genome shotgun (WGS) entry which is preliminary data.</text>
</comment>
<proteinExistence type="predicted"/>
<organism evidence="3 4">
    <name type="scientific">Pseudolycoriella hygida</name>
    <dbReference type="NCBI Taxonomy" id="35572"/>
    <lineage>
        <taxon>Eukaryota</taxon>
        <taxon>Metazoa</taxon>
        <taxon>Ecdysozoa</taxon>
        <taxon>Arthropoda</taxon>
        <taxon>Hexapoda</taxon>
        <taxon>Insecta</taxon>
        <taxon>Pterygota</taxon>
        <taxon>Neoptera</taxon>
        <taxon>Endopterygota</taxon>
        <taxon>Diptera</taxon>
        <taxon>Nematocera</taxon>
        <taxon>Sciaroidea</taxon>
        <taxon>Sciaridae</taxon>
        <taxon>Pseudolycoriella</taxon>
    </lineage>
</organism>
<evidence type="ECO:0000259" key="2">
    <source>
        <dbReference type="PROSITE" id="PS51083"/>
    </source>
</evidence>
<dbReference type="PANTHER" id="PTHR15555:SF0">
    <property type="entry name" value="ZINC FINGER HIT DOMAIN-CONTAINING PROTEIN 2"/>
    <property type="match status" value="1"/>
</dbReference>
<evidence type="ECO:0000313" key="3">
    <source>
        <dbReference type="EMBL" id="KAJ6635083.1"/>
    </source>
</evidence>